<dbReference type="InterPro" id="IPR029787">
    <property type="entry name" value="Nucleotide_cyclase"/>
</dbReference>
<protein>
    <recommendedName>
        <fullName evidence="1">diguanylate cyclase</fullName>
        <ecNumber evidence="1">2.7.7.65</ecNumber>
    </recommendedName>
</protein>
<dbReference type="NCBIfam" id="TIGR00254">
    <property type="entry name" value="GGDEF"/>
    <property type="match status" value="1"/>
</dbReference>
<feature type="coiled-coil region" evidence="3">
    <location>
        <begin position="35"/>
        <end position="62"/>
    </location>
</feature>
<evidence type="ECO:0000256" key="2">
    <source>
        <dbReference type="ARBA" id="ARBA00034247"/>
    </source>
</evidence>
<dbReference type="EC" id="2.7.7.65" evidence="1"/>
<dbReference type="RefSeq" id="WP_128699406.1">
    <property type="nucleotide sequence ID" value="NZ_CP019384.1"/>
</dbReference>
<evidence type="ECO:0000313" key="6">
    <source>
        <dbReference type="Proteomes" id="UP000287243"/>
    </source>
</evidence>
<reference evidence="5 6" key="1">
    <citation type="submission" date="2017-01" db="EMBL/GenBank/DDBJ databases">
        <title>First insights into the biology of 'candidatus Vampirococcus archaeovorus'.</title>
        <authorList>
            <person name="Kizina J."/>
            <person name="Jordan S."/>
            <person name="Stueber K."/>
            <person name="Reinhardt R."/>
            <person name="Harder J."/>
        </authorList>
    </citation>
    <scope>NUCLEOTIDE SEQUENCE [LARGE SCALE GENOMIC DNA]</scope>
    <source>
        <strain evidence="5 6">LiM</strain>
    </source>
</reference>
<dbReference type="CDD" id="cd01949">
    <property type="entry name" value="GGDEF"/>
    <property type="match status" value="1"/>
</dbReference>
<dbReference type="InterPro" id="IPR043128">
    <property type="entry name" value="Rev_trsase/Diguanyl_cyclase"/>
</dbReference>
<evidence type="ECO:0000259" key="4">
    <source>
        <dbReference type="PROSITE" id="PS50887"/>
    </source>
</evidence>
<keyword evidence="3" id="KW-0175">Coiled coil</keyword>
<dbReference type="KEGG" id="vai:BU251_02970"/>
<comment type="catalytic activity">
    <reaction evidence="2">
        <text>2 GTP = 3',3'-c-di-GMP + 2 diphosphate</text>
        <dbReference type="Rhea" id="RHEA:24898"/>
        <dbReference type="ChEBI" id="CHEBI:33019"/>
        <dbReference type="ChEBI" id="CHEBI:37565"/>
        <dbReference type="ChEBI" id="CHEBI:58805"/>
        <dbReference type="EC" id="2.7.7.65"/>
    </reaction>
</comment>
<proteinExistence type="predicted"/>
<dbReference type="OrthoDB" id="9812260at2"/>
<gene>
    <name evidence="5" type="ORF">BU251_02970</name>
</gene>
<evidence type="ECO:0000256" key="1">
    <source>
        <dbReference type="ARBA" id="ARBA00012528"/>
    </source>
</evidence>
<dbReference type="Pfam" id="PF00990">
    <property type="entry name" value="GGDEF"/>
    <property type="match status" value="1"/>
</dbReference>
<dbReference type="PROSITE" id="PS50887">
    <property type="entry name" value="GGDEF"/>
    <property type="match status" value="1"/>
</dbReference>
<dbReference type="SUPFAM" id="SSF55073">
    <property type="entry name" value="Nucleotide cyclase"/>
    <property type="match status" value="1"/>
</dbReference>
<organism evidence="5 6">
    <name type="scientific">Velamenicoccus archaeovorus</name>
    <dbReference type="NCBI Taxonomy" id="1930593"/>
    <lineage>
        <taxon>Bacteria</taxon>
        <taxon>Pseudomonadati</taxon>
        <taxon>Candidatus Omnitrophota</taxon>
        <taxon>Candidatus Velamenicoccus</taxon>
    </lineage>
</organism>
<sequence length="340" mass="38715">MPFLAVFIFLVLAAGAWTCLVRLLVEEGSERESDLASLAASLQQILTAKKEIEKEIVSLNAVFSRTLKMYEAARDICATLDETKLFERFKEDLKKLIDYDECLLLKEEKEAAASSARAEDFLEPLAVSDTHFGYLYVRGVRGHDRPYLGILARHFALGLKRSKLYRMTQELAITDSLTGLFTRRYAMERLGEELRRSQAQGMPLSFFMIDADNFKECNDRYGHIVGDMVLTEISRHIRDNVREIDMLARFGGEEFMVFAPRTNKESALLIAERIRRSIAESVIQAYDEHLKVTVSIGLAAFPQDAAEVEDLIGKADWALYQAKKMGKDRVYVFAAFHESR</sequence>
<dbReference type="Gene3D" id="3.30.70.270">
    <property type="match status" value="1"/>
</dbReference>
<name>A0A410P3M4_VELA1</name>
<dbReference type="Proteomes" id="UP000287243">
    <property type="component" value="Chromosome"/>
</dbReference>
<dbReference type="InterPro" id="IPR000160">
    <property type="entry name" value="GGDEF_dom"/>
</dbReference>
<accession>A0A410P3M4</accession>
<dbReference type="AlphaFoldDB" id="A0A410P3M4"/>
<dbReference type="FunFam" id="3.30.70.270:FF:000001">
    <property type="entry name" value="Diguanylate cyclase domain protein"/>
    <property type="match status" value="1"/>
</dbReference>
<feature type="domain" description="GGDEF" evidence="4">
    <location>
        <begin position="202"/>
        <end position="335"/>
    </location>
</feature>
<dbReference type="EMBL" id="CP019384">
    <property type="protein sequence ID" value="QAT16769.1"/>
    <property type="molecule type" value="Genomic_DNA"/>
</dbReference>
<keyword evidence="6" id="KW-1185">Reference proteome</keyword>
<dbReference type="SMART" id="SM00267">
    <property type="entry name" value="GGDEF"/>
    <property type="match status" value="1"/>
</dbReference>
<dbReference type="InterPro" id="IPR050469">
    <property type="entry name" value="Diguanylate_Cyclase"/>
</dbReference>
<dbReference type="PANTHER" id="PTHR45138">
    <property type="entry name" value="REGULATORY COMPONENTS OF SENSORY TRANSDUCTION SYSTEM"/>
    <property type="match status" value="1"/>
</dbReference>
<dbReference type="GO" id="GO:0052621">
    <property type="term" value="F:diguanylate cyclase activity"/>
    <property type="evidence" value="ECO:0007669"/>
    <property type="project" value="UniProtKB-EC"/>
</dbReference>
<evidence type="ECO:0000313" key="5">
    <source>
        <dbReference type="EMBL" id="QAT16769.1"/>
    </source>
</evidence>
<dbReference type="PANTHER" id="PTHR45138:SF9">
    <property type="entry name" value="DIGUANYLATE CYCLASE DGCM-RELATED"/>
    <property type="match status" value="1"/>
</dbReference>
<evidence type="ECO:0000256" key="3">
    <source>
        <dbReference type="SAM" id="Coils"/>
    </source>
</evidence>